<dbReference type="CDD" id="cd02516">
    <property type="entry name" value="CDP-ME_synthetase"/>
    <property type="match status" value="1"/>
</dbReference>
<protein>
    <recommendedName>
        <fullName evidence="7">2-C-methyl-D-erythritol 4-phosphate cytidylyltransferase</fullName>
        <ecNumber evidence="7">2.7.7.60</ecNumber>
    </recommendedName>
    <alternativeName>
        <fullName evidence="7">4-diphosphocytidyl-2C-methyl-D-erythritol synthase</fullName>
    </alternativeName>
    <alternativeName>
        <fullName evidence="7">MEP cytidylyltransferase</fullName>
        <shortName evidence="7">MCT</shortName>
    </alternativeName>
</protein>
<feature type="site" description="Transition state stabilizer" evidence="7">
    <location>
        <position position="33"/>
    </location>
</feature>
<gene>
    <name evidence="7 8" type="primary">ispD</name>
    <name evidence="8" type="ORF">HY730_06955</name>
</gene>
<dbReference type="PANTHER" id="PTHR32125">
    <property type="entry name" value="2-C-METHYL-D-ERYTHRITOL 4-PHOSPHATE CYTIDYLYLTRANSFERASE, CHLOROPLASTIC"/>
    <property type="match status" value="1"/>
</dbReference>
<dbReference type="HAMAP" id="MF_00108">
    <property type="entry name" value="IspD"/>
    <property type="match status" value="1"/>
</dbReference>
<evidence type="ECO:0000256" key="1">
    <source>
        <dbReference type="ARBA" id="ARBA00001282"/>
    </source>
</evidence>
<dbReference type="InterPro" id="IPR018294">
    <property type="entry name" value="ISPD_synthase_CS"/>
</dbReference>
<evidence type="ECO:0000313" key="8">
    <source>
        <dbReference type="EMBL" id="MBI4596102.1"/>
    </source>
</evidence>
<feature type="site" description="Positions MEP for the nucleophilic attack" evidence="7">
    <location>
        <position position="222"/>
    </location>
</feature>
<sequence>MVSAGNNTNVNVAALIAAGGQGLRMATKMGRRKQFILLEGKPVLAYAIEKFQDSHFVDAIILVVPAEEIDYVEKEIVVSYAFGKVTAIVPGGKERQDSVANGLANLSNETELVIVHDGVRPFISDEMIENSVKVARECGAAIVGIKAPDTIKEADRERQVLRTLERDLLWLIQTPQTFKLSLLKQAFLEARKSGFYGTDEAALLERLGLFPKIINGSSLNIKITTPDDLALAKAILKHGLY</sequence>
<evidence type="ECO:0000256" key="4">
    <source>
        <dbReference type="ARBA" id="ARBA00022679"/>
    </source>
</evidence>
<evidence type="ECO:0000256" key="3">
    <source>
        <dbReference type="ARBA" id="ARBA00009789"/>
    </source>
</evidence>
<dbReference type="GO" id="GO:0050518">
    <property type="term" value="F:2-C-methyl-D-erythritol 4-phosphate cytidylyltransferase activity"/>
    <property type="evidence" value="ECO:0007669"/>
    <property type="project" value="UniProtKB-UniRule"/>
</dbReference>
<dbReference type="FunFam" id="3.90.550.10:FF:000003">
    <property type="entry name" value="2-C-methyl-D-erythritol 4-phosphate cytidylyltransferase"/>
    <property type="match status" value="1"/>
</dbReference>
<dbReference type="PANTHER" id="PTHR32125:SF4">
    <property type="entry name" value="2-C-METHYL-D-ERYTHRITOL 4-PHOSPHATE CYTIDYLYLTRANSFERASE, CHLOROPLASTIC"/>
    <property type="match status" value="1"/>
</dbReference>
<dbReference type="Pfam" id="PF01128">
    <property type="entry name" value="IspD"/>
    <property type="match status" value="1"/>
</dbReference>
<dbReference type="GO" id="GO:0019288">
    <property type="term" value="P:isopentenyl diphosphate biosynthetic process, methylerythritol 4-phosphate pathway"/>
    <property type="evidence" value="ECO:0007669"/>
    <property type="project" value="UniProtKB-UniRule"/>
</dbReference>
<dbReference type="InterPro" id="IPR001228">
    <property type="entry name" value="IspD"/>
</dbReference>
<dbReference type="InterPro" id="IPR029044">
    <property type="entry name" value="Nucleotide-diphossugar_trans"/>
</dbReference>
<dbReference type="Gene3D" id="3.90.550.10">
    <property type="entry name" value="Spore Coat Polysaccharide Biosynthesis Protein SpsA, Chain A"/>
    <property type="match status" value="1"/>
</dbReference>
<comment type="pathway">
    <text evidence="2 7">Isoprenoid biosynthesis; isopentenyl diphosphate biosynthesis via DXP pathway; isopentenyl diphosphate from 1-deoxy-D-xylulose 5-phosphate: step 2/6.</text>
</comment>
<dbReference type="SUPFAM" id="SSF53448">
    <property type="entry name" value="Nucleotide-diphospho-sugar transferases"/>
    <property type="match status" value="1"/>
</dbReference>
<keyword evidence="5 7" id="KW-0548">Nucleotidyltransferase</keyword>
<comment type="function">
    <text evidence="7">Catalyzes the formation of 4-diphosphocytidyl-2-C-methyl-D-erythritol from CTP and 2-C-methyl-D-erythritol 4-phosphate (MEP).</text>
</comment>
<evidence type="ECO:0000313" key="9">
    <source>
        <dbReference type="Proteomes" id="UP000772181"/>
    </source>
</evidence>
<comment type="catalytic activity">
    <reaction evidence="1 7">
        <text>2-C-methyl-D-erythritol 4-phosphate + CTP + H(+) = 4-CDP-2-C-methyl-D-erythritol + diphosphate</text>
        <dbReference type="Rhea" id="RHEA:13429"/>
        <dbReference type="ChEBI" id="CHEBI:15378"/>
        <dbReference type="ChEBI" id="CHEBI:33019"/>
        <dbReference type="ChEBI" id="CHEBI:37563"/>
        <dbReference type="ChEBI" id="CHEBI:57823"/>
        <dbReference type="ChEBI" id="CHEBI:58262"/>
        <dbReference type="EC" id="2.7.7.60"/>
    </reaction>
</comment>
<dbReference type="AlphaFoldDB" id="A0A933LR90"/>
<keyword evidence="4 7" id="KW-0808">Transferase</keyword>
<keyword evidence="6 7" id="KW-0414">Isoprene biosynthesis</keyword>
<feature type="site" description="Transition state stabilizer" evidence="7">
    <location>
        <position position="24"/>
    </location>
</feature>
<reference evidence="8" key="1">
    <citation type="submission" date="2020-07" db="EMBL/GenBank/DDBJ databases">
        <title>Huge and variable diversity of episymbiotic CPR bacteria and DPANN archaea in groundwater ecosystems.</title>
        <authorList>
            <person name="He C.Y."/>
            <person name="Keren R."/>
            <person name="Whittaker M."/>
            <person name="Farag I.F."/>
            <person name="Doudna J."/>
            <person name="Cate J.H.D."/>
            <person name="Banfield J.F."/>
        </authorList>
    </citation>
    <scope>NUCLEOTIDE SEQUENCE</scope>
    <source>
        <strain evidence="8">NC_groundwater_1482_Ag_S-0.65um_47_24</strain>
    </source>
</reference>
<evidence type="ECO:0000256" key="7">
    <source>
        <dbReference type="HAMAP-Rule" id="MF_00108"/>
    </source>
</evidence>
<comment type="caution">
    <text evidence="8">The sequence shown here is derived from an EMBL/GenBank/DDBJ whole genome shotgun (WGS) entry which is preliminary data.</text>
</comment>
<proteinExistence type="inferred from homology"/>
<dbReference type="InterPro" id="IPR034683">
    <property type="entry name" value="IspD/TarI"/>
</dbReference>
<dbReference type="EC" id="2.7.7.60" evidence="7"/>
<evidence type="ECO:0000256" key="2">
    <source>
        <dbReference type="ARBA" id="ARBA00004787"/>
    </source>
</evidence>
<accession>A0A933LR90</accession>
<dbReference type="Proteomes" id="UP000772181">
    <property type="component" value="Unassembled WGS sequence"/>
</dbReference>
<dbReference type="PROSITE" id="PS01295">
    <property type="entry name" value="ISPD"/>
    <property type="match status" value="1"/>
</dbReference>
<feature type="site" description="Positions MEP for the nucleophilic attack" evidence="7">
    <location>
        <position position="166"/>
    </location>
</feature>
<dbReference type="InterPro" id="IPR050088">
    <property type="entry name" value="IspD/TarI_cytidylyltransf_bact"/>
</dbReference>
<comment type="similarity">
    <text evidence="3 7">Belongs to the IspD/TarI cytidylyltransferase family. IspD subfamily.</text>
</comment>
<organism evidence="8 9">
    <name type="scientific">Tectimicrobiota bacterium</name>
    <dbReference type="NCBI Taxonomy" id="2528274"/>
    <lineage>
        <taxon>Bacteria</taxon>
        <taxon>Pseudomonadati</taxon>
        <taxon>Nitrospinota/Tectimicrobiota group</taxon>
        <taxon>Candidatus Tectimicrobiota</taxon>
    </lineage>
</organism>
<evidence type="ECO:0000256" key="5">
    <source>
        <dbReference type="ARBA" id="ARBA00022695"/>
    </source>
</evidence>
<evidence type="ECO:0000256" key="6">
    <source>
        <dbReference type="ARBA" id="ARBA00023229"/>
    </source>
</evidence>
<dbReference type="EMBL" id="JACQWF010000311">
    <property type="protein sequence ID" value="MBI4596102.1"/>
    <property type="molecule type" value="Genomic_DNA"/>
</dbReference>
<name>A0A933LR90_UNCTE</name>
<dbReference type="NCBIfam" id="TIGR00453">
    <property type="entry name" value="ispD"/>
    <property type="match status" value="1"/>
</dbReference>